<protein>
    <submittedName>
        <fullName evidence="2">Putative membrane-anchored protein</fullName>
    </submittedName>
</protein>
<feature type="transmembrane region" description="Helical" evidence="1">
    <location>
        <begin position="59"/>
        <end position="79"/>
    </location>
</feature>
<keyword evidence="3" id="KW-1185">Reference proteome</keyword>
<sequence length="137" mass="15339">MTLPEQVDEMPPDVRTARRLMWVQIVIAVVGFLLLVLLVFFAGGFAAEGISVTTDVPTSFYAGVAFIMLMGVLAANLATRKKWIRNLAAVLEALLILNQIYLWITAGLTILSLFDFLLAVVVITQLYGRHARRWFDR</sequence>
<dbReference type="EMBL" id="JACHMP010000001">
    <property type="protein sequence ID" value="MBB5822143.1"/>
    <property type="molecule type" value="Genomic_DNA"/>
</dbReference>
<organism evidence="2 3">
    <name type="scientific">Streptosporangium becharense</name>
    <dbReference type="NCBI Taxonomy" id="1816182"/>
    <lineage>
        <taxon>Bacteria</taxon>
        <taxon>Bacillati</taxon>
        <taxon>Actinomycetota</taxon>
        <taxon>Actinomycetes</taxon>
        <taxon>Streptosporangiales</taxon>
        <taxon>Streptosporangiaceae</taxon>
        <taxon>Streptosporangium</taxon>
    </lineage>
</organism>
<reference evidence="2 3" key="1">
    <citation type="submission" date="2020-08" db="EMBL/GenBank/DDBJ databases">
        <title>Sequencing the genomes of 1000 actinobacteria strains.</title>
        <authorList>
            <person name="Klenk H.-P."/>
        </authorList>
    </citation>
    <scope>NUCLEOTIDE SEQUENCE [LARGE SCALE GENOMIC DNA]</scope>
    <source>
        <strain evidence="2 3">DSM 46887</strain>
    </source>
</reference>
<comment type="caution">
    <text evidence="2">The sequence shown here is derived from an EMBL/GenBank/DDBJ whole genome shotgun (WGS) entry which is preliminary data.</text>
</comment>
<keyword evidence="1" id="KW-0812">Transmembrane</keyword>
<keyword evidence="1" id="KW-0472">Membrane</keyword>
<dbReference type="RefSeq" id="WP_184544345.1">
    <property type="nucleotide sequence ID" value="NZ_JACHMP010000001.1"/>
</dbReference>
<proteinExistence type="predicted"/>
<gene>
    <name evidence="2" type="ORF">F4562_005205</name>
</gene>
<evidence type="ECO:0000256" key="1">
    <source>
        <dbReference type="SAM" id="Phobius"/>
    </source>
</evidence>
<keyword evidence="1" id="KW-1133">Transmembrane helix</keyword>
<feature type="transmembrane region" description="Helical" evidence="1">
    <location>
        <begin position="110"/>
        <end position="128"/>
    </location>
</feature>
<dbReference type="Proteomes" id="UP000540685">
    <property type="component" value="Unassembled WGS sequence"/>
</dbReference>
<dbReference type="AlphaFoldDB" id="A0A7W9IL63"/>
<name>A0A7W9IL63_9ACTN</name>
<feature type="transmembrane region" description="Helical" evidence="1">
    <location>
        <begin position="20"/>
        <end position="47"/>
    </location>
</feature>
<evidence type="ECO:0000313" key="2">
    <source>
        <dbReference type="EMBL" id="MBB5822143.1"/>
    </source>
</evidence>
<accession>A0A7W9IL63</accession>
<evidence type="ECO:0000313" key="3">
    <source>
        <dbReference type="Proteomes" id="UP000540685"/>
    </source>
</evidence>